<feature type="transmembrane region" description="Helical" evidence="1">
    <location>
        <begin position="33"/>
        <end position="50"/>
    </location>
</feature>
<keyword evidence="1" id="KW-1133">Transmembrane helix</keyword>
<gene>
    <name evidence="2" type="ORF">TVY486_0404280</name>
</gene>
<sequence>MLLPLQLVPIGSLGCRLKLNSISSFPVCTPRRLVIFMLSLSLSGLLLLIYKGGRLYLSFVIVVYFVAECVLLGNVQRGGQKPWVTSCGRGTIHINLKSLPPWPHAFSIVQSYLLHCSASSLHWFLVALLLTTLSYKVCFHPHTHKPLLKFPVFHLCIALFVGLPVDVLPVNATFSITYPFTFLPLLLVTRCGPPHRCPALALPVAVNGM</sequence>
<feature type="transmembrane region" description="Helical" evidence="1">
    <location>
        <begin position="147"/>
        <end position="165"/>
    </location>
</feature>
<feature type="transmembrane region" description="Helical" evidence="1">
    <location>
        <begin position="112"/>
        <end position="135"/>
    </location>
</feature>
<proteinExistence type="predicted"/>
<name>G0TUX3_TRYVY</name>
<evidence type="ECO:0000256" key="1">
    <source>
        <dbReference type="SAM" id="Phobius"/>
    </source>
</evidence>
<feature type="transmembrane region" description="Helical" evidence="1">
    <location>
        <begin position="55"/>
        <end position="75"/>
    </location>
</feature>
<organism evidence="2">
    <name type="scientific">Trypanosoma vivax (strain Y486)</name>
    <dbReference type="NCBI Taxonomy" id="1055687"/>
    <lineage>
        <taxon>Eukaryota</taxon>
        <taxon>Discoba</taxon>
        <taxon>Euglenozoa</taxon>
        <taxon>Kinetoplastea</taxon>
        <taxon>Metakinetoplastina</taxon>
        <taxon>Trypanosomatida</taxon>
        <taxon>Trypanosomatidae</taxon>
        <taxon>Trypanosoma</taxon>
        <taxon>Duttonella</taxon>
    </lineage>
</organism>
<dbReference type="VEuPathDB" id="TriTrypDB:TvY486_0404280"/>
<dbReference type="AlphaFoldDB" id="G0TUX3"/>
<reference evidence="2" key="1">
    <citation type="journal article" date="2012" name="Proc. Natl. Acad. Sci. U.S.A.">
        <title>Antigenic diversity is generated by distinct evolutionary mechanisms in African trypanosome species.</title>
        <authorList>
            <person name="Jackson A.P."/>
            <person name="Berry A."/>
            <person name="Aslett M."/>
            <person name="Allison H.C."/>
            <person name="Burton P."/>
            <person name="Vavrova-Anderson J."/>
            <person name="Brown R."/>
            <person name="Browne H."/>
            <person name="Corton N."/>
            <person name="Hauser H."/>
            <person name="Gamble J."/>
            <person name="Gilderthorp R."/>
            <person name="Marcello L."/>
            <person name="McQuillan J."/>
            <person name="Otto T.D."/>
            <person name="Quail M.A."/>
            <person name="Sanders M.J."/>
            <person name="van Tonder A."/>
            <person name="Ginger M.L."/>
            <person name="Field M.C."/>
            <person name="Barry J.D."/>
            <person name="Hertz-Fowler C."/>
            <person name="Berriman M."/>
        </authorList>
    </citation>
    <scope>NUCLEOTIDE SEQUENCE</scope>
    <source>
        <strain evidence="2">Y486</strain>
    </source>
</reference>
<protein>
    <submittedName>
        <fullName evidence="2">Uncharacterized protein</fullName>
    </submittedName>
</protein>
<accession>G0TUX3</accession>
<keyword evidence="1" id="KW-0472">Membrane</keyword>
<evidence type="ECO:0000313" key="2">
    <source>
        <dbReference type="EMBL" id="CCC47760.1"/>
    </source>
</evidence>
<dbReference type="EMBL" id="HE573020">
    <property type="protein sequence ID" value="CCC47760.1"/>
    <property type="molecule type" value="Genomic_DNA"/>
</dbReference>
<keyword evidence="1" id="KW-0812">Transmembrane</keyword>